<evidence type="ECO:0000313" key="2">
    <source>
        <dbReference type="Proteomes" id="UP000664617"/>
    </source>
</evidence>
<dbReference type="RefSeq" id="WP_207275046.1">
    <property type="nucleotide sequence ID" value="NZ_JAFMPK010000034.1"/>
</dbReference>
<accession>A0ABS3I918</accession>
<name>A0ABS3I918_9MICO</name>
<protein>
    <submittedName>
        <fullName evidence="1">Uncharacterized protein</fullName>
    </submittedName>
</protein>
<reference evidence="2" key="2">
    <citation type="submission" date="2023-07" db="EMBL/GenBank/DDBJ databases">
        <title>Myceligenerans salitolerans sp. nov., a halotolerant actinomycete isolated from a salt lake in Xinjiang, China.</title>
        <authorList>
            <person name="Guan T."/>
        </authorList>
    </citation>
    <scope>NUCLEOTIDE SEQUENCE [LARGE SCALE GENOMIC DNA]</scope>
    <source>
        <strain evidence="2">XHU 5031</strain>
    </source>
</reference>
<sequence length="470" mass="53051">MIVAPWSRLIRGIGLGQYPIDYDPVIAGYLRTTFDQLAERIPPSNHYVHFCRALMDLVLSVADPGRERDEARFARSVTALLDAARAERNPYFRAMAGSLVLDTFAKLDLDVSLLVNDELDFPQEVLATLDDIAPDQIADENRGRHGDYERLSASSSVFLAIGQVGLRDRLVTDRRNRVVEALGLLENIPAPYFRGRAGSMFLSVVGLLGYEEYVFDGERDYMAETLEYLTRADELGIFPSFPQEIPTAWSKVYPLLTMLNAIAVCGRAEYLNTPVDWLAEARTLLDRIPWEHRVHMSEYYVIALHNLGRLNGELPDLDAYLREVTAVLDLADPGANFFPDGISYPYIIELAMLTGRMDLIPDRSLERMVDALRDLDKGVDRANNAFPVSYVLNVLGEIDEAMLIFAPRERYEGRSALEWVVANLSEGGKEERLRLYMIPHALVSHALRMRGARAPETALYRGFRYRLATA</sequence>
<dbReference type="Proteomes" id="UP000664617">
    <property type="component" value="Unassembled WGS sequence"/>
</dbReference>
<gene>
    <name evidence="1" type="ORF">J0911_08605</name>
</gene>
<organism evidence="1 2">
    <name type="scientific">Myceligenerans salitolerans</name>
    <dbReference type="NCBI Taxonomy" id="1230528"/>
    <lineage>
        <taxon>Bacteria</taxon>
        <taxon>Bacillati</taxon>
        <taxon>Actinomycetota</taxon>
        <taxon>Actinomycetes</taxon>
        <taxon>Micrococcales</taxon>
        <taxon>Promicromonosporaceae</taxon>
        <taxon>Myceligenerans</taxon>
    </lineage>
</organism>
<keyword evidence="2" id="KW-1185">Reference proteome</keyword>
<comment type="caution">
    <text evidence="1">The sequence shown here is derived from an EMBL/GenBank/DDBJ whole genome shotgun (WGS) entry which is preliminary data.</text>
</comment>
<evidence type="ECO:0000313" key="1">
    <source>
        <dbReference type="EMBL" id="MBO0609091.1"/>
    </source>
</evidence>
<reference evidence="1 2" key="1">
    <citation type="submission" date="2021-03" db="EMBL/GenBank/DDBJ databases">
        <authorList>
            <person name="Xin L."/>
        </authorList>
    </citation>
    <scope>NUCLEOTIDE SEQUENCE [LARGE SCALE GENOMIC DNA]</scope>
    <source>
        <strain evidence="1 2">XHU 5031</strain>
    </source>
</reference>
<dbReference type="EMBL" id="JAFMPK010000034">
    <property type="protein sequence ID" value="MBO0609091.1"/>
    <property type="molecule type" value="Genomic_DNA"/>
</dbReference>
<proteinExistence type="predicted"/>